<dbReference type="InParanoid" id="A0A177CXC1"/>
<keyword evidence="1" id="KW-1133">Transmembrane helix</keyword>
<protein>
    <submittedName>
        <fullName evidence="2">Uncharacterized protein</fullName>
    </submittedName>
</protein>
<feature type="transmembrane region" description="Helical" evidence="1">
    <location>
        <begin position="143"/>
        <end position="169"/>
    </location>
</feature>
<keyword evidence="1" id="KW-0812">Transmembrane</keyword>
<evidence type="ECO:0000313" key="3">
    <source>
        <dbReference type="Proteomes" id="UP000077069"/>
    </source>
</evidence>
<feature type="transmembrane region" description="Helical" evidence="1">
    <location>
        <begin position="38"/>
        <end position="61"/>
    </location>
</feature>
<feature type="transmembrane region" description="Helical" evidence="1">
    <location>
        <begin position="68"/>
        <end position="92"/>
    </location>
</feature>
<evidence type="ECO:0000313" key="2">
    <source>
        <dbReference type="EMBL" id="OAG11510.1"/>
    </source>
</evidence>
<dbReference type="GeneID" id="28765169"/>
<dbReference type="Proteomes" id="UP000077069">
    <property type="component" value="Unassembled WGS sequence"/>
</dbReference>
<dbReference type="AlphaFoldDB" id="A0A177CXC1"/>
<feature type="transmembrane region" description="Helical" evidence="1">
    <location>
        <begin position="274"/>
        <end position="292"/>
    </location>
</feature>
<reference evidence="2 3" key="1">
    <citation type="submission" date="2016-05" db="EMBL/GenBank/DDBJ databases">
        <title>Comparative analysis of secretome profiles of manganese(II)-oxidizing ascomycete fungi.</title>
        <authorList>
            <consortium name="DOE Joint Genome Institute"/>
            <person name="Zeiner C.A."/>
            <person name="Purvine S.O."/>
            <person name="Zink E.M."/>
            <person name="Wu S."/>
            <person name="Pasa-Tolic L."/>
            <person name="Chaput D.L."/>
            <person name="Haridas S."/>
            <person name="Grigoriev I.V."/>
            <person name="Santelli C.M."/>
            <person name="Hansel C.M."/>
        </authorList>
    </citation>
    <scope>NUCLEOTIDE SEQUENCE [LARGE SCALE GENOMIC DNA]</scope>
    <source>
        <strain evidence="2 3">AP3s5-JAC2a</strain>
    </source>
</reference>
<feature type="transmembrane region" description="Helical" evidence="1">
    <location>
        <begin position="234"/>
        <end position="254"/>
    </location>
</feature>
<proteinExistence type="predicted"/>
<gene>
    <name evidence="2" type="ORF">CC84DRAFT_1200772</name>
</gene>
<accession>A0A177CXC1</accession>
<evidence type="ECO:0000256" key="1">
    <source>
        <dbReference type="SAM" id="Phobius"/>
    </source>
</evidence>
<sequence length="361" mass="40213">MAPRRGGGSGSSFGGGSSDPVCPGFLNDSYATYFSTTIVYFVSYCLFFVLTFAVLIFACCVRKRSASLIGLLLAVLGFMSVAWALVILGTVLRECWVLPNILDYYNFAITFNILFNIGQWLLLFIQVWGVNRLLSKRLGSGQAVVKIATLAVTGVMAALTAGYIGLYSYNRWTVVNSWRYDEPSEHIDRTKLDDERKLAAAYWILYLLSVVAGGAISAALLMQLRSKSIPVNDVMKRTIALILCMLLWVIFQLVTIVEDLQDRYLDVDTNTAMYYLDGFFQIFSYVAIVSLCKLNFWKDGAAQTAYNTTGYGQPAFAPMQPPQQQYAYNGQPNQPYQYQQQSVHHNVSGFANGNGHMVSVK</sequence>
<keyword evidence="3" id="KW-1185">Reference proteome</keyword>
<feature type="transmembrane region" description="Helical" evidence="1">
    <location>
        <begin position="200"/>
        <end position="222"/>
    </location>
</feature>
<feature type="transmembrane region" description="Helical" evidence="1">
    <location>
        <begin position="104"/>
        <end position="131"/>
    </location>
</feature>
<keyword evidence="1" id="KW-0472">Membrane</keyword>
<name>A0A177CXC1_9PLEO</name>
<dbReference type="RefSeq" id="XP_018041875.1">
    <property type="nucleotide sequence ID" value="XM_018181683.1"/>
</dbReference>
<dbReference type="EMBL" id="KV441548">
    <property type="protein sequence ID" value="OAG11510.1"/>
    <property type="molecule type" value="Genomic_DNA"/>
</dbReference>
<organism evidence="2 3">
    <name type="scientific">Paraphaeosphaeria sporulosa</name>
    <dbReference type="NCBI Taxonomy" id="1460663"/>
    <lineage>
        <taxon>Eukaryota</taxon>
        <taxon>Fungi</taxon>
        <taxon>Dikarya</taxon>
        <taxon>Ascomycota</taxon>
        <taxon>Pezizomycotina</taxon>
        <taxon>Dothideomycetes</taxon>
        <taxon>Pleosporomycetidae</taxon>
        <taxon>Pleosporales</taxon>
        <taxon>Massarineae</taxon>
        <taxon>Didymosphaeriaceae</taxon>
        <taxon>Paraphaeosphaeria</taxon>
    </lineage>
</organism>
<dbReference type="OrthoDB" id="3783050at2759"/>